<organism evidence="2 4">
    <name type="scientific">Legionella quateirensis</name>
    <dbReference type="NCBI Taxonomy" id="45072"/>
    <lineage>
        <taxon>Bacteria</taxon>
        <taxon>Pseudomonadati</taxon>
        <taxon>Pseudomonadota</taxon>
        <taxon>Gammaproteobacteria</taxon>
        <taxon>Legionellales</taxon>
        <taxon>Legionellaceae</taxon>
        <taxon>Legionella</taxon>
    </lineage>
</organism>
<evidence type="ECO:0000313" key="1">
    <source>
        <dbReference type="EMBL" id="KTD50781.1"/>
    </source>
</evidence>
<dbReference type="Proteomes" id="UP000254230">
    <property type="component" value="Unassembled WGS sequence"/>
</dbReference>
<dbReference type="Pfam" id="PF03603">
    <property type="entry name" value="DNA_III_psi"/>
    <property type="match status" value="1"/>
</dbReference>
<sequence>MYTNLTLYYLKQLGITPWVHKETCLVLEPPALKSKQASPSLIVIKQPHLSKKAEVLLKKMIAYLDLNETEVLVSETPQEYSFSENNSPKVIWVLGLEYSELFHTTQCHCPVLSGVSPEHLLHNPLEKREVFKVLHSIKALVN</sequence>
<keyword evidence="3" id="KW-1185">Reference proteome</keyword>
<gene>
    <name evidence="1" type="ORF">Lqua_1008</name>
    <name evidence="2" type="ORF">NCTC12376_01789</name>
</gene>
<evidence type="ECO:0000313" key="4">
    <source>
        <dbReference type="Proteomes" id="UP000254230"/>
    </source>
</evidence>
<evidence type="ECO:0000313" key="2">
    <source>
        <dbReference type="EMBL" id="STY17974.1"/>
    </source>
</evidence>
<dbReference type="GO" id="GO:0006260">
    <property type="term" value="P:DNA replication"/>
    <property type="evidence" value="ECO:0007669"/>
    <property type="project" value="InterPro"/>
</dbReference>
<name>A0A378KSY7_9GAMM</name>
<dbReference type="Proteomes" id="UP000054639">
    <property type="component" value="Unassembled WGS sequence"/>
</dbReference>
<dbReference type="RefSeq" id="WP_058473207.1">
    <property type="nucleotide sequence ID" value="NZ_CAAAIL010000004.1"/>
</dbReference>
<dbReference type="EMBL" id="UGOW01000001">
    <property type="protein sequence ID" value="STY17974.1"/>
    <property type="molecule type" value="Genomic_DNA"/>
</dbReference>
<protein>
    <submittedName>
        <fullName evidence="1">DNA polymerase III psi subunit</fullName>
    </submittedName>
    <submittedName>
        <fullName evidence="2">DNA polymerase III, psi subunit</fullName>
    </submittedName>
</protein>
<dbReference type="GO" id="GO:0008408">
    <property type="term" value="F:3'-5' exonuclease activity"/>
    <property type="evidence" value="ECO:0007669"/>
    <property type="project" value="InterPro"/>
</dbReference>
<evidence type="ECO:0000313" key="3">
    <source>
        <dbReference type="Proteomes" id="UP000054639"/>
    </source>
</evidence>
<accession>A0A378KSY7</accession>
<reference evidence="2 4" key="2">
    <citation type="submission" date="2018-06" db="EMBL/GenBank/DDBJ databases">
        <authorList>
            <consortium name="Pathogen Informatics"/>
            <person name="Doyle S."/>
        </authorList>
    </citation>
    <scope>NUCLEOTIDE SEQUENCE [LARGE SCALE GENOMIC DNA]</scope>
    <source>
        <strain evidence="2 4">NCTC12376</strain>
    </source>
</reference>
<dbReference type="InterPro" id="IPR036654">
    <property type="entry name" value="DNA_pol_III_psi_sf"/>
</dbReference>
<dbReference type="AlphaFoldDB" id="A0A378KSY7"/>
<dbReference type="STRING" id="45072.Lqua_1008"/>
<dbReference type="Gene3D" id="3.40.50.10220">
    <property type="entry name" value="DNA polymerase III, psi subunit"/>
    <property type="match status" value="1"/>
</dbReference>
<dbReference type="OrthoDB" id="5638063at2"/>
<dbReference type="GO" id="GO:0003887">
    <property type="term" value="F:DNA-directed DNA polymerase activity"/>
    <property type="evidence" value="ECO:0007669"/>
    <property type="project" value="InterPro"/>
</dbReference>
<proteinExistence type="predicted"/>
<reference evidence="1 3" key="1">
    <citation type="submission" date="2015-11" db="EMBL/GenBank/DDBJ databases">
        <title>Genomic analysis of 38 Legionella species identifies large and diverse effector repertoires.</title>
        <authorList>
            <person name="Burstein D."/>
            <person name="Amaro F."/>
            <person name="Zusman T."/>
            <person name="Lifshitz Z."/>
            <person name="Cohen O."/>
            <person name="Gilbert J.A."/>
            <person name="Pupko T."/>
            <person name="Shuman H.A."/>
            <person name="Segal G."/>
        </authorList>
    </citation>
    <scope>NUCLEOTIDE SEQUENCE [LARGE SCALE GENOMIC DNA]</scope>
    <source>
        <strain evidence="1 3">ATCC 49507</strain>
    </source>
</reference>
<dbReference type="InterPro" id="IPR004615">
    <property type="entry name" value="DNA_pol_III_psi"/>
</dbReference>
<dbReference type="EMBL" id="LNYR01000012">
    <property type="protein sequence ID" value="KTD50781.1"/>
    <property type="molecule type" value="Genomic_DNA"/>
</dbReference>